<dbReference type="Proteomes" id="UP001234297">
    <property type="component" value="Chromosome 11"/>
</dbReference>
<sequence>MFAFLFSYRILFTWIKRSKNNKIKEAPEPGYSLPLIGHLHLLKGSEPFHHKLDAMADEFGPVFMLRLGAHRTLVVTGSEALKECFTTNDRALASRPSSAVGEYLCYNHMLFGIAPYGPYWRELRKISMIHLLSNHRLQMLKHVRATEIDERMKGLYRQWVENHGRPIKVEMKQWLHDLNFSIMSKMVLGTRFVGAKEESEGKELQRLIGEFFRLLRVFVVSDAFPFLKWMDWKGQKKIMKMIAVEIDCIIGKLLAEHRCRRVKGDKGKDKDFMDVMLSIMEDAPLSVYDTDKVIKATALGIMIPASDTTSATLAGALSALLNNTHILKKARDELDTHVGKSRHVDESDIKNLTYLQAIIKETLRIGPAGSLFPMHEATQDCQIGGYHVPAGTRLLVNLGKGPVDVKGQQFEYLPFGSGRRSCPGVSFAMQVMHLSLARLIHGFELEVPVGAPRIDVRESLRLDNPKSTPVEVLFTPRLPNHLYED</sequence>
<evidence type="ECO:0000313" key="2">
    <source>
        <dbReference type="Proteomes" id="UP001234297"/>
    </source>
</evidence>
<protein>
    <submittedName>
        <fullName evidence="1">Uncharacterized protein</fullName>
    </submittedName>
</protein>
<accession>A0ACC2KXF7</accession>
<reference evidence="1 2" key="1">
    <citation type="journal article" date="2022" name="Hortic Res">
        <title>A haplotype resolved chromosomal level avocado genome allows analysis of novel avocado genes.</title>
        <authorList>
            <person name="Nath O."/>
            <person name="Fletcher S.J."/>
            <person name="Hayward A."/>
            <person name="Shaw L.M."/>
            <person name="Masouleh A.K."/>
            <person name="Furtado A."/>
            <person name="Henry R.J."/>
            <person name="Mitter N."/>
        </authorList>
    </citation>
    <scope>NUCLEOTIDE SEQUENCE [LARGE SCALE GENOMIC DNA]</scope>
    <source>
        <strain evidence="2">cv. Hass</strain>
    </source>
</reference>
<organism evidence="1 2">
    <name type="scientific">Persea americana</name>
    <name type="common">Avocado</name>
    <dbReference type="NCBI Taxonomy" id="3435"/>
    <lineage>
        <taxon>Eukaryota</taxon>
        <taxon>Viridiplantae</taxon>
        <taxon>Streptophyta</taxon>
        <taxon>Embryophyta</taxon>
        <taxon>Tracheophyta</taxon>
        <taxon>Spermatophyta</taxon>
        <taxon>Magnoliopsida</taxon>
        <taxon>Magnoliidae</taxon>
        <taxon>Laurales</taxon>
        <taxon>Lauraceae</taxon>
        <taxon>Persea</taxon>
    </lineage>
</organism>
<gene>
    <name evidence="1" type="ORF">MRB53_034096</name>
</gene>
<name>A0ACC2KXF7_PERAE</name>
<evidence type="ECO:0000313" key="1">
    <source>
        <dbReference type="EMBL" id="KAJ8625566.1"/>
    </source>
</evidence>
<dbReference type="EMBL" id="CM056819">
    <property type="protein sequence ID" value="KAJ8625566.1"/>
    <property type="molecule type" value="Genomic_DNA"/>
</dbReference>
<comment type="caution">
    <text evidence="1">The sequence shown here is derived from an EMBL/GenBank/DDBJ whole genome shotgun (WGS) entry which is preliminary data.</text>
</comment>
<keyword evidence="2" id="KW-1185">Reference proteome</keyword>
<proteinExistence type="predicted"/>